<gene>
    <name evidence="1" type="ordered locus">Halxa_1368</name>
</gene>
<accession>F8DC20</accession>
<protein>
    <submittedName>
        <fullName evidence="1">Uncharacterized protein</fullName>
    </submittedName>
</protein>
<dbReference type="RefSeq" id="WP_013878898.1">
    <property type="nucleotide sequence ID" value="NC_015666.1"/>
</dbReference>
<evidence type="ECO:0000313" key="2">
    <source>
        <dbReference type="Proteomes" id="UP000006794"/>
    </source>
</evidence>
<organism evidence="1 2">
    <name type="scientific">Halopiger xanaduensis (strain DSM 18323 / JCM 14033 / SH-6)</name>
    <dbReference type="NCBI Taxonomy" id="797210"/>
    <lineage>
        <taxon>Archaea</taxon>
        <taxon>Methanobacteriati</taxon>
        <taxon>Methanobacteriota</taxon>
        <taxon>Stenosarchaea group</taxon>
        <taxon>Halobacteria</taxon>
        <taxon>Halobacteriales</taxon>
        <taxon>Natrialbaceae</taxon>
        <taxon>Halopiger</taxon>
    </lineage>
</organism>
<keyword evidence="2" id="KW-1185">Reference proteome</keyword>
<dbReference type="AlphaFoldDB" id="F8DC20"/>
<dbReference type="GeneID" id="10796338"/>
<sequence>MHRRTYLSLAAVIPLAGCSSLLSSGGVDTTLGEDERVEFSADEGAELSVSVDVQEVFPLEDSDLEREGISLRLDHVENGIVDTWTVAESETFEVAVENGGKHAVMVIGGVADVTIE</sequence>
<dbReference type="eggNOG" id="arCOG11487">
    <property type="taxonomic scope" value="Archaea"/>
</dbReference>
<dbReference type="EMBL" id="CP002839">
    <property type="protein sequence ID" value="AEH36001.1"/>
    <property type="molecule type" value="Genomic_DNA"/>
</dbReference>
<dbReference type="STRING" id="797210.Halxa_1368"/>
<evidence type="ECO:0000313" key="1">
    <source>
        <dbReference type="EMBL" id="AEH36001.1"/>
    </source>
</evidence>
<dbReference type="OrthoDB" id="166436at2157"/>
<dbReference type="KEGG" id="hxa:Halxa_1368"/>
<dbReference type="Proteomes" id="UP000006794">
    <property type="component" value="Chromosome"/>
</dbReference>
<proteinExistence type="predicted"/>
<reference evidence="1 2" key="1">
    <citation type="journal article" date="2012" name="Stand. Genomic Sci.">
        <title>Complete genome sequence of Halopiger xanaduensis type strain (SH-6(T)).</title>
        <authorList>
            <person name="Anderson I."/>
            <person name="Tindall B.J."/>
            <person name="Rohde M."/>
            <person name="Lucas S."/>
            <person name="Han J."/>
            <person name="Lapidus A."/>
            <person name="Cheng J.F."/>
            <person name="Goodwin L."/>
            <person name="Pitluck S."/>
            <person name="Peters L."/>
            <person name="Pati A."/>
            <person name="Mikhailova N."/>
            <person name="Pagani I."/>
            <person name="Teshima H."/>
            <person name="Han C."/>
            <person name="Tapia R."/>
            <person name="Land M."/>
            <person name="Woyke T."/>
            <person name="Klenk H.P."/>
            <person name="Kyrpides N."/>
            <person name="Ivanova N."/>
        </authorList>
    </citation>
    <scope>NUCLEOTIDE SEQUENCE [LARGE SCALE GENOMIC DNA]</scope>
    <source>
        <strain evidence="2">DSM 18323 / JCM 14033 / SH-6</strain>
    </source>
</reference>
<name>F8DC20_HALXS</name>
<dbReference type="HOGENOM" id="CLU_168726_0_0_2"/>